<feature type="transmembrane region" description="Helical" evidence="6">
    <location>
        <begin position="128"/>
        <end position="149"/>
    </location>
</feature>
<feature type="transmembrane region" description="Helical" evidence="6">
    <location>
        <begin position="248"/>
        <end position="268"/>
    </location>
</feature>
<keyword evidence="4 6" id="KW-0472">Membrane</keyword>
<evidence type="ECO:0000256" key="2">
    <source>
        <dbReference type="ARBA" id="ARBA00022692"/>
    </source>
</evidence>
<dbReference type="EMBL" id="NKHZ01000015">
    <property type="protein sequence ID" value="PNS21062.1"/>
    <property type="molecule type" value="Genomic_DNA"/>
</dbReference>
<proteinExistence type="inferred from homology"/>
<dbReference type="STRING" id="2082308.A0A2K1R189"/>
<comment type="subcellular location">
    <subcellularLocation>
        <location evidence="1">Membrane</location>
        <topology evidence="1">Multi-pass membrane protein</topology>
    </subcellularLocation>
</comment>
<evidence type="ECO:0000259" key="7">
    <source>
        <dbReference type="Pfam" id="PF20684"/>
    </source>
</evidence>
<comment type="similarity">
    <text evidence="5">Belongs to the SAT4 family.</text>
</comment>
<evidence type="ECO:0000256" key="1">
    <source>
        <dbReference type="ARBA" id="ARBA00004141"/>
    </source>
</evidence>
<evidence type="ECO:0000256" key="6">
    <source>
        <dbReference type="SAM" id="Phobius"/>
    </source>
</evidence>
<dbReference type="Pfam" id="PF20684">
    <property type="entry name" value="Fung_rhodopsin"/>
    <property type="match status" value="1"/>
</dbReference>
<reference evidence="8 9" key="1">
    <citation type="submission" date="2017-06" db="EMBL/GenBank/DDBJ databases">
        <title>Draft genome sequence of a variant of Elsinoe murrayae.</title>
        <authorList>
            <person name="Cheng Q."/>
        </authorList>
    </citation>
    <scope>NUCLEOTIDE SEQUENCE [LARGE SCALE GENOMIC DNA]</scope>
    <source>
        <strain evidence="8 9">CQ-2017a</strain>
    </source>
</reference>
<accession>A0A2K1R189</accession>
<dbReference type="Proteomes" id="UP000243797">
    <property type="component" value="Unassembled WGS sequence"/>
</dbReference>
<feature type="domain" description="Rhodopsin" evidence="7">
    <location>
        <begin position="32"/>
        <end position="273"/>
    </location>
</feature>
<feature type="transmembrane region" description="Helical" evidence="6">
    <location>
        <begin position="15"/>
        <end position="36"/>
    </location>
</feature>
<dbReference type="InterPro" id="IPR052337">
    <property type="entry name" value="SAT4-like"/>
</dbReference>
<comment type="caution">
    <text evidence="8">The sequence shown here is derived from an EMBL/GenBank/DDBJ whole genome shotgun (WGS) entry which is preliminary data.</text>
</comment>
<dbReference type="OrthoDB" id="3934549at2759"/>
<evidence type="ECO:0000256" key="3">
    <source>
        <dbReference type="ARBA" id="ARBA00022989"/>
    </source>
</evidence>
<feature type="transmembrane region" description="Helical" evidence="6">
    <location>
        <begin position="169"/>
        <end position="197"/>
    </location>
</feature>
<name>A0A2K1R189_9PEZI</name>
<keyword evidence="9" id="KW-1185">Reference proteome</keyword>
<feature type="transmembrane region" description="Helical" evidence="6">
    <location>
        <begin position="48"/>
        <end position="73"/>
    </location>
</feature>
<dbReference type="AlphaFoldDB" id="A0A2K1R189"/>
<evidence type="ECO:0000313" key="8">
    <source>
        <dbReference type="EMBL" id="PNS21062.1"/>
    </source>
</evidence>
<keyword evidence="2 6" id="KW-0812">Transmembrane</keyword>
<protein>
    <recommendedName>
        <fullName evidence="7">Rhodopsin domain-containing protein</fullName>
    </recommendedName>
</protein>
<organism evidence="8 9">
    <name type="scientific">Sphaceloma murrayae</name>
    <dbReference type="NCBI Taxonomy" id="2082308"/>
    <lineage>
        <taxon>Eukaryota</taxon>
        <taxon>Fungi</taxon>
        <taxon>Dikarya</taxon>
        <taxon>Ascomycota</taxon>
        <taxon>Pezizomycotina</taxon>
        <taxon>Dothideomycetes</taxon>
        <taxon>Dothideomycetidae</taxon>
        <taxon>Myriangiales</taxon>
        <taxon>Elsinoaceae</taxon>
        <taxon>Sphaceloma</taxon>
    </lineage>
</organism>
<feature type="transmembrane region" description="Helical" evidence="6">
    <location>
        <begin position="209"/>
        <end position="228"/>
    </location>
</feature>
<keyword evidence="3 6" id="KW-1133">Transmembrane helix</keyword>
<gene>
    <name evidence="8" type="ORF">CAC42_3399</name>
</gene>
<dbReference type="GO" id="GO:0016020">
    <property type="term" value="C:membrane"/>
    <property type="evidence" value="ECO:0007669"/>
    <property type="project" value="UniProtKB-SubCell"/>
</dbReference>
<evidence type="ECO:0000313" key="9">
    <source>
        <dbReference type="Proteomes" id="UP000243797"/>
    </source>
</evidence>
<dbReference type="PANTHER" id="PTHR33048">
    <property type="entry name" value="PTH11-LIKE INTEGRAL MEMBRANE PROTEIN (AFU_ORTHOLOGUE AFUA_5G11245)"/>
    <property type="match status" value="1"/>
</dbReference>
<evidence type="ECO:0000256" key="4">
    <source>
        <dbReference type="ARBA" id="ARBA00023136"/>
    </source>
</evidence>
<dbReference type="PANTHER" id="PTHR33048:SF165">
    <property type="entry name" value="INTEGRAL MEMBRANE PROTEIN"/>
    <property type="match status" value="1"/>
</dbReference>
<dbReference type="InterPro" id="IPR049326">
    <property type="entry name" value="Rhodopsin_dom_fungi"/>
</dbReference>
<dbReference type="InParanoid" id="A0A2K1R189"/>
<evidence type="ECO:0000256" key="5">
    <source>
        <dbReference type="ARBA" id="ARBA00038359"/>
    </source>
</evidence>
<feature type="transmembrane region" description="Helical" evidence="6">
    <location>
        <begin position="93"/>
        <end position="116"/>
    </location>
</feature>
<sequence length="364" mass="40196">MAPNPKSFGGNGHSVIRIVVAEFVVTTAILVLRCYTTISIVERVGWDVIWIVAAYLCSVHALAFVILAVRYGMCNRIASVDPTDLPNAILFEWVFNVSSIMSTGFGKFAIGALLLDVQGPTHDKMRRLLYFVLGSTMALAVFMTIFSWFQCSPSDRLWNREVPGTCDMVWPVLYAGVFQGSWSTASDFVLTAYPAYIFWHLETSWQRKLGLCGLFAGGVITGAAAIFKTTNILKLGNPADPTWTVSGLILWASTEMFLIIIMSSIPPLRPLFTQLYRHAKERGVHGSQISCKGNQDASFDHVVELGKLHRGLQPDLADGPDGRSVRKKDGVEEIIFRCVDLHNSEAILITRDTNVSSSEAQSRV</sequence>